<feature type="domain" description="NTF2" evidence="5">
    <location>
        <begin position="12"/>
        <end position="131"/>
    </location>
</feature>
<dbReference type="CDD" id="cd00780">
    <property type="entry name" value="NTF2"/>
    <property type="match status" value="1"/>
</dbReference>
<dbReference type="SUPFAM" id="SSF54427">
    <property type="entry name" value="NTF2-like"/>
    <property type="match status" value="1"/>
</dbReference>
<dbReference type="InterPro" id="IPR012677">
    <property type="entry name" value="Nucleotide-bd_a/b_plait_sf"/>
</dbReference>
<dbReference type="CDD" id="cd00590">
    <property type="entry name" value="RRM_SF"/>
    <property type="match status" value="1"/>
</dbReference>
<comment type="caution">
    <text evidence="6">The sequence shown here is derived from an EMBL/GenBank/DDBJ whole genome shotgun (WGS) entry which is preliminary data.</text>
</comment>
<dbReference type="SUPFAM" id="SSF54928">
    <property type="entry name" value="RNA-binding domain, RBD"/>
    <property type="match status" value="1"/>
</dbReference>
<feature type="compositionally biased region" description="Low complexity" evidence="3">
    <location>
        <begin position="161"/>
        <end position="193"/>
    </location>
</feature>
<dbReference type="PRINTS" id="PR01217">
    <property type="entry name" value="PRICHEXTENSN"/>
</dbReference>
<dbReference type="PANTHER" id="PTHR10693">
    <property type="entry name" value="RAS GTPASE-ACTIVATING PROTEIN-BINDING PROTEIN"/>
    <property type="match status" value="1"/>
</dbReference>
<dbReference type="Proteomes" id="UP001209570">
    <property type="component" value="Unassembled WGS sequence"/>
</dbReference>
<dbReference type="AlphaFoldDB" id="A0AAD5LLW3"/>
<evidence type="ECO:0000259" key="5">
    <source>
        <dbReference type="PROSITE" id="PS50177"/>
    </source>
</evidence>
<evidence type="ECO:0000256" key="2">
    <source>
        <dbReference type="PROSITE-ProRule" id="PRU00176"/>
    </source>
</evidence>
<keyword evidence="7" id="KW-1185">Reference proteome</keyword>
<gene>
    <name evidence="6" type="ORF">P43SY_000795</name>
</gene>
<proteinExistence type="predicted"/>
<dbReference type="PROSITE" id="PS50177">
    <property type="entry name" value="NTF2_DOMAIN"/>
    <property type="match status" value="1"/>
</dbReference>
<evidence type="ECO:0000313" key="6">
    <source>
        <dbReference type="EMBL" id="KAJ0402532.1"/>
    </source>
</evidence>
<dbReference type="PROSITE" id="PS50102">
    <property type="entry name" value="RRM"/>
    <property type="match status" value="1"/>
</dbReference>
<dbReference type="GO" id="GO:1990904">
    <property type="term" value="C:ribonucleoprotein complex"/>
    <property type="evidence" value="ECO:0007669"/>
    <property type="project" value="TreeGrafter"/>
</dbReference>
<dbReference type="Pfam" id="PF02136">
    <property type="entry name" value="NTF2"/>
    <property type="match status" value="1"/>
</dbReference>
<sequence>MPETSALHPATVGSTFMRQYYHFLAKEPESLHRFYKNESRWCHGVGSQMQEPITGQQAIHGEILRRDYKGARVDLDHGSIDCQGSLQDGVLVLVTGVMTLASSPTPKPFVQTFFLAVQPNGYFVLNDCLRFLELPGTHPADPVVAVKDVKSPPTPQRAIGTPSAAVPASPVKAAASPVAAKPKAVASPAPTKPQASPVKSPAPEKKPVTPVVVASPVAKPVSPVKKAAAEPEKAATPKPSETKPAAPASPAPAKAASPVKQQPAKQQQSVAAPKPVEPAAPKTWAALFTPTPTTPSAAAAAAPAPASAKASPAPKATTTSPPKSAKATTEAAAPAAAPATSTVAAPQPAKEGRPRYFSLYIRDVPPQTKDTDLRELFKAHGTIANVTVPQGRGFAFVDFVEQESMRAALAAGEYKLFDKVIQVDERTERKDKDRSGFRSDTRGGRGRGHGPKGRTGDRKDRDDNKERREREPASSNGPAATNANGPRSTGDRRDKGGRRSNKEEGGRGGNRTQ</sequence>
<evidence type="ECO:0000256" key="3">
    <source>
        <dbReference type="SAM" id="MobiDB-lite"/>
    </source>
</evidence>
<protein>
    <recommendedName>
        <fullName evidence="8">Ras GTPase-activating protein-binding protein</fullName>
    </recommendedName>
</protein>
<feature type="compositionally biased region" description="Low complexity" evidence="3">
    <location>
        <begin position="208"/>
        <end position="226"/>
    </location>
</feature>
<feature type="domain" description="RRM" evidence="4">
    <location>
        <begin position="357"/>
        <end position="428"/>
    </location>
</feature>
<dbReference type="GO" id="GO:0003729">
    <property type="term" value="F:mRNA binding"/>
    <property type="evidence" value="ECO:0007669"/>
    <property type="project" value="TreeGrafter"/>
</dbReference>
<dbReference type="InterPro" id="IPR035979">
    <property type="entry name" value="RBD_domain_sf"/>
</dbReference>
<keyword evidence="1 2" id="KW-0694">RNA-binding</keyword>
<dbReference type="GO" id="GO:0005829">
    <property type="term" value="C:cytosol"/>
    <property type="evidence" value="ECO:0007669"/>
    <property type="project" value="TreeGrafter"/>
</dbReference>
<feature type="region of interest" description="Disordered" evidence="3">
    <location>
        <begin position="146"/>
        <end position="350"/>
    </location>
</feature>
<dbReference type="Pfam" id="PF00076">
    <property type="entry name" value="RRM_1"/>
    <property type="match status" value="1"/>
</dbReference>
<evidence type="ECO:0000313" key="7">
    <source>
        <dbReference type="Proteomes" id="UP001209570"/>
    </source>
</evidence>
<feature type="compositionally biased region" description="Basic and acidic residues" evidence="3">
    <location>
        <begin position="454"/>
        <end position="472"/>
    </location>
</feature>
<dbReference type="SMART" id="SM00360">
    <property type="entry name" value="RRM"/>
    <property type="match status" value="1"/>
</dbReference>
<reference evidence="6" key="1">
    <citation type="submission" date="2021-12" db="EMBL/GenBank/DDBJ databases">
        <title>Prjna785345.</title>
        <authorList>
            <person name="Rujirawat T."/>
            <person name="Krajaejun T."/>
        </authorList>
    </citation>
    <scope>NUCLEOTIDE SEQUENCE</scope>
    <source>
        <strain evidence="6">Pi057C3</strain>
    </source>
</reference>
<dbReference type="Gene3D" id="3.30.70.330">
    <property type="match status" value="1"/>
</dbReference>
<organism evidence="6 7">
    <name type="scientific">Pythium insidiosum</name>
    <name type="common">Pythiosis disease agent</name>
    <dbReference type="NCBI Taxonomy" id="114742"/>
    <lineage>
        <taxon>Eukaryota</taxon>
        <taxon>Sar</taxon>
        <taxon>Stramenopiles</taxon>
        <taxon>Oomycota</taxon>
        <taxon>Peronosporomycetes</taxon>
        <taxon>Pythiales</taxon>
        <taxon>Pythiaceae</taxon>
        <taxon>Pythium</taxon>
    </lineage>
</organism>
<feature type="compositionally biased region" description="Polar residues" evidence="3">
    <location>
        <begin position="473"/>
        <end position="487"/>
    </location>
</feature>
<evidence type="ECO:0000259" key="4">
    <source>
        <dbReference type="PROSITE" id="PS50102"/>
    </source>
</evidence>
<evidence type="ECO:0008006" key="8">
    <source>
        <dbReference type="Google" id="ProtNLM"/>
    </source>
</evidence>
<name>A0AAD5LLW3_PYTIN</name>
<feature type="compositionally biased region" description="Basic and acidic residues" evidence="3">
    <location>
        <begin position="426"/>
        <end position="443"/>
    </location>
</feature>
<accession>A0AAD5LLW3</accession>
<dbReference type="FunFam" id="3.10.450.50:FF:000003">
    <property type="entry name" value="Nuclear transport factor 2 family protein"/>
    <property type="match status" value="1"/>
</dbReference>
<dbReference type="InterPro" id="IPR018222">
    <property type="entry name" value="Nuclear_transport_factor_2_euk"/>
</dbReference>
<dbReference type="InterPro" id="IPR002075">
    <property type="entry name" value="NTF2_dom"/>
</dbReference>
<dbReference type="Gene3D" id="3.10.450.50">
    <property type="match status" value="1"/>
</dbReference>
<dbReference type="EMBL" id="JAKCXM010000100">
    <property type="protein sequence ID" value="KAJ0402532.1"/>
    <property type="molecule type" value="Genomic_DNA"/>
</dbReference>
<feature type="compositionally biased region" description="Low complexity" evidence="3">
    <location>
        <begin position="236"/>
        <end position="282"/>
    </location>
</feature>
<evidence type="ECO:0000256" key="1">
    <source>
        <dbReference type="ARBA" id="ARBA00022884"/>
    </source>
</evidence>
<dbReference type="InterPro" id="IPR000504">
    <property type="entry name" value="RRM_dom"/>
</dbReference>
<feature type="region of interest" description="Disordered" evidence="3">
    <location>
        <begin position="426"/>
        <end position="513"/>
    </location>
</feature>
<dbReference type="InterPro" id="IPR039539">
    <property type="entry name" value="Ras_GTPase_bind_prot"/>
</dbReference>
<feature type="compositionally biased region" description="Low complexity" evidence="3">
    <location>
        <begin position="289"/>
        <end position="349"/>
    </location>
</feature>
<dbReference type="InterPro" id="IPR032710">
    <property type="entry name" value="NTF2-like_dom_sf"/>
</dbReference>
<dbReference type="PANTHER" id="PTHR10693:SF20">
    <property type="entry name" value="AT27578P"/>
    <property type="match status" value="1"/>
</dbReference>